<reference evidence="1 2" key="1">
    <citation type="journal article" date="2016" name="Nat. Commun.">
        <title>Thousands of microbial genomes shed light on interconnected biogeochemical processes in an aquifer system.</title>
        <authorList>
            <person name="Anantharaman K."/>
            <person name="Brown C.T."/>
            <person name="Hug L.A."/>
            <person name="Sharon I."/>
            <person name="Castelle C.J."/>
            <person name="Probst A.J."/>
            <person name="Thomas B.C."/>
            <person name="Singh A."/>
            <person name="Wilkins M.J."/>
            <person name="Karaoz U."/>
            <person name="Brodie E.L."/>
            <person name="Williams K.H."/>
            <person name="Hubbard S.S."/>
            <person name="Banfield J.F."/>
        </authorList>
    </citation>
    <scope>NUCLEOTIDE SEQUENCE [LARGE SCALE GENOMIC DNA]</scope>
</reference>
<protein>
    <submittedName>
        <fullName evidence="1">Uncharacterized protein</fullName>
    </submittedName>
</protein>
<sequence length="82" mass="9515">MVISKDKARSIIETLYQGILADEHNKMEKNINNYLKGFGDKIITFENVEEIQNNYLEFIENSDENVGSPFLTIIGDEIYLRN</sequence>
<evidence type="ECO:0000313" key="2">
    <source>
        <dbReference type="Proteomes" id="UP000179243"/>
    </source>
</evidence>
<dbReference type="EMBL" id="MFYX01000103">
    <property type="protein sequence ID" value="OGK02708.1"/>
    <property type="molecule type" value="Genomic_DNA"/>
</dbReference>
<gene>
    <name evidence="1" type="ORF">A2519_09605</name>
</gene>
<organism evidence="1 2">
    <name type="scientific">Candidatus Raymondbacteria bacterium RIFOXYD12_FULL_49_13</name>
    <dbReference type="NCBI Taxonomy" id="1817890"/>
    <lineage>
        <taxon>Bacteria</taxon>
        <taxon>Raymondiibacteriota</taxon>
    </lineage>
</organism>
<comment type="caution">
    <text evidence="1">The sequence shown here is derived from an EMBL/GenBank/DDBJ whole genome shotgun (WGS) entry which is preliminary data.</text>
</comment>
<name>A0A1F7F802_UNCRA</name>
<dbReference type="AlphaFoldDB" id="A0A1F7F802"/>
<evidence type="ECO:0000313" key="1">
    <source>
        <dbReference type="EMBL" id="OGK02708.1"/>
    </source>
</evidence>
<accession>A0A1F7F802</accession>
<proteinExistence type="predicted"/>
<dbReference type="Proteomes" id="UP000179243">
    <property type="component" value="Unassembled WGS sequence"/>
</dbReference>